<accession>A0AAT9FQX0</accession>
<dbReference type="KEGG" id="osu:NT6N_34130"/>
<evidence type="ECO:0000313" key="2">
    <source>
        <dbReference type="EMBL" id="BDS08373.1"/>
    </source>
</evidence>
<keyword evidence="1" id="KW-1133">Transmembrane helix</keyword>
<sequence length="166" mass="18791">MPDIHDITAPREFLPEPTTPWWIWAVVGLCAALVIGLVIWFLCRPNTAKQRATLLDKARADLNQLKEDAPKLAPQITATRISLIIRRYLEAAFQDPALFETNEEFTLRQRALEKLHPDSREPVTNHLTRLSQLKYTPANSSEPATLIDEAQELLANIEINVSPETT</sequence>
<gene>
    <name evidence="2" type="ORF">NT6N_34130</name>
</gene>
<protein>
    <recommendedName>
        <fullName evidence="3">DUF4381 domain-containing protein</fullName>
    </recommendedName>
</protein>
<name>A0AAT9FQX0_9BACT</name>
<reference evidence="2" key="1">
    <citation type="submission" date="2024-07" db="EMBL/GenBank/DDBJ databases">
        <title>Complete genome sequence of Verrucomicrobiaceae bacterium NT6N.</title>
        <authorList>
            <person name="Huang C."/>
            <person name="Takami H."/>
            <person name="Hamasaki K."/>
        </authorList>
    </citation>
    <scope>NUCLEOTIDE SEQUENCE</scope>
    <source>
        <strain evidence="2">NT6N</strain>
    </source>
</reference>
<evidence type="ECO:0008006" key="3">
    <source>
        <dbReference type="Google" id="ProtNLM"/>
    </source>
</evidence>
<evidence type="ECO:0000256" key="1">
    <source>
        <dbReference type="SAM" id="Phobius"/>
    </source>
</evidence>
<dbReference type="EMBL" id="AP026866">
    <property type="protein sequence ID" value="BDS08373.1"/>
    <property type="molecule type" value="Genomic_DNA"/>
</dbReference>
<keyword evidence="1" id="KW-0472">Membrane</keyword>
<organism evidence="2">
    <name type="scientific">Oceaniferula spumae</name>
    <dbReference type="NCBI Taxonomy" id="2979115"/>
    <lineage>
        <taxon>Bacteria</taxon>
        <taxon>Pseudomonadati</taxon>
        <taxon>Verrucomicrobiota</taxon>
        <taxon>Verrucomicrobiia</taxon>
        <taxon>Verrucomicrobiales</taxon>
        <taxon>Verrucomicrobiaceae</taxon>
        <taxon>Oceaniferula</taxon>
    </lineage>
</organism>
<dbReference type="AlphaFoldDB" id="A0AAT9FQX0"/>
<feature type="transmembrane region" description="Helical" evidence="1">
    <location>
        <begin position="21"/>
        <end position="43"/>
    </location>
</feature>
<keyword evidence="1" id="KW-0812">Transmembrane</keyword>
<proteinExistence type="predicted"/>